<evidence type="ECO:0000313" key="4">
    <source>
        <dbReference type="Proteomes" id="UP000193685"/>
    </source>
</evidence>
<dbReference type="STRING" id="56484.A0A1Y2EUG7"/>
<name>A0A1Y2EUG7_PROLT</name>
<reference evidence="3 4" key="1">
    <citation type="submission" date="2016-07" db="EMBL/GenBank/DDBJ databases">
        <title>Pervasive Adenine N6-methylation of Active Genes in Fungi.</title>
        <authorList>
            <consortium name="DOE Joint Genome Institute"/>
            <person name="Mondo S.J."/>
            <person name="Dannebaum R.O."/>
            <person name="Kuo R.C."/>
            <person name="Labutti K."/>
            <person name="Haridas S."/>
            <person name="Kuo A."/>
            <person name="Salamov A."/>
            <person name="Ahrendt S.R."/>
            <person name="Lipzen A."/>
            <person name="Sullivan W."/>
            <person name="Andreopoulos W.B."/>
            <person name="Clum A."/>
            <person name="Lindquist E."/>
            <person name="Daum C."/>
            <person name="Ramamoorthy G.K."/>
            <person name="Gryganskyi A."/>
            <person name="Culley D."/>
            <person name="Magnuson J.K."/>
            <person name="James T.Y."/>
            <person name="O'Malley M.A."/>
            <person name="Stajich J.E."/>
            <person name="Spatafora J.W."/>
            <person name="Visel A."/>
            <person name="Grigoriev I.V."/>
        </authorList>
    </citation>
    <scope>NUCLEOTIDE SEQUENCE [LARGE SCALE GENOMIC DNA]</scope>
    <source>
        <strain evidence="3 4">12-1054</strain>
    </source>
</reference>
<dbReference type="GO" id="GO:0000470">
    <property type="term" value="P:maturation of LSU-rRNA"/>
    <property type="evidence" value="ECO:0007669"/>
    <property type="project" value="TreeGrafter"/>
</dbReference>
<comment type="caution">
    <text evidence="3">The sequence shown here is derived from an EMBL/GenBank/DDBJ whole genome shotgun (WGS) entry which is preliminary data.</text>
</comment>
<dbReference type="AlphaFoldDB" id="A0A1Y2EUG7"/>
<dbReference type="GO" id="GO:0000460">
    <property type="term" value="P:maturation of 5.8S rRNA"/>
    <property type="evidence" value="ECO:0007669"/>
    <property type="project" value="TreeGrafter"/>
</dbReference>
<feature type="compositionally biased region" description="Acidic residues" evidence="2">
    <location>
        <begin position="35"/>
        <end position="71"/>
    </location>
</feature>
<comment type="similarity">
    <text evidence="1">Belongs to the RRP15 family.</text>
</comment>
<dbReference type="Pfam" id="PF07890">
    <property type="entry name" value="Rrp15p"/>
    <property type="match status" value="1"/>
</dbReference>
<feature type="compositionally biased region" description="Polar residues" evidence="2">
    <location>
        <begin position="14"/>
        <end position="30"/>
    </location>
</feature>
<evidence type="ECO:0000256" key="2">
    <source>
        <dbReference type="SAM" id="MobiDB-lite"/>
    </source>
</evidence>
<dbReference type="GO" id="GO:0030687">
    <property type="term" value="C:preribosome, large subunit precursor"/>
    <property type="evidence" value="ECO:0007669"/>
    <property type="project" value="TreeGrafter"/>
</dbReference>
<dbReference type="PANTHER" id="PTHR13245:SF14">
    <property type="entry name" value="RRP15-LIKE PROTEIN"/>
    <property type="match status" value="1"/>
</dbReference>
<sequence>MQPASKKQRVMQAADQSQLRPDQVKATSNIFGELKEDESESESEEDEEEEDEQDNHDDEEEEDEDEDDDHEGEPSKKRKKNDPEAFATAMQKILGAGLTQQNRKNPILARSIESKKLDLAAADAKLDIKARKQIAQERKAALDKNHKEQPNAAESEQAAARVIEKERALRKVAQRGVVRLGDRNGW</sequence>
<dbReference type="EMBL" id="MCFI01000028">
    <property type="protein sequence ID" value="ORY74806.1"/>
    <property type="molecule type" value="Genomic_DNA"/>
</dbReference>
<evidence type="ECO:0008006" key="5">
    <source>
        <dbReference type="Google" id="ProtNLM"/>
    </source>
</evidence>
<dbReference type="OrthoDB" id="20949at2759"/>
<dbReference type="GeneID" id="63788251"/>
<evidence type="ECO:0000256" key="1">
    <source>
        <dbReference type="ARBA" id="ARBA00007462"/>
    </source>
</evidence>
<dbReference type="InterPro" id="IPR012459">
    <property type="entry name" value="Rrp15"/>
</dbReference>
<protein>
    <recommendedName>
        <fullName evidence="5">Rrp15p-domain-containing protein</fullName>
    </recommendedName>
</protein>
<proteinExistence type="inferred from homology"/>
<accession>A0A1Y2EUG7</accession>
<dbReference type="PANTHER" id="PTHR13245">
    <property type="entry name" value="RRP15-LIKE PROTEIN"/>
    <property type="match status" value="1"/>
</dbReference>
<organism evidence="3 4">
    <name type="scientific">Protomyces lactucae-debilis</name>
    <dbReference type="NCBI Taxonomy" id="2754530"/>
    <lineage>
        <taxon>Eukaryota</taxon>
        <taxon>Fungi</taxon>
        <taxon>Dikarya</taxon>
        <taxon>Ascomycota</taxon>
        <taxon>Taphrinomycotina</taxon>
        <taxon>Taphrinomycetes</taxon>
        <taxon>Taphrinales</taxon>
        <taxon>Protomycetaceae</taxon>
        <taxon>Protomyces</taxon>
    </lineage>
</organism>
<evidence type="ECO:0000313" key="3">
    <source>
        <dbReference type="EMBL" id="ORY74806.1"/>
    </source>
</evidence>
<dbReference type="Proteomes" id="UP000193685">
    <property type="component" value="Unassembled WGS sequence"/>
</dbReference>
<dbReference type="RefSeq" id="XP_040722112.1">
    <property type="nucleotide sequence ID" value="XM_040871652.1"/>
</dbReference>
<gene>
    <name evidence="3" type="ORF">BCR37DRAFT_395659</name>
</gene>
<keyword evidence="4" id="KW-1185">Reference proteome</keyword>
<feature type="region of interest" description="Disordered" evidence="2">
    <location>
        <begin position="1"/>
        <end position="105"/>
    </location>
</feature>